<evidence type="ECO:0000256" key="1">
    <source>
        <dbReference type="ARBA" id="ARBA00008987"/>
    </source>
</evidence>
<dbReference type="NCBIfam" id="TIGR01068">
    <property type="entry name" value="thioredoxin"/>
    <property type="match status" value="1"/>
</dbReference>
<dbReference type="STRING" id="1232681.ADIS_1072"/>
<dbReference type="PROSITE" id="PS51352">
    <property type="entry name" value="THIOREDOXIN_2"/>
    <property type="match status" value="1"/>
</dbReference>
<dbReference type="PANTHER" id="PTHR45663:SF11">
    <property type="entry name" value="GEO12009P1"/>
    <property type="match status" value="1"/>
</dbReference>
<dbReference type="EMBL" id="AQHR01000035">
    <property type="protein sequence ID" value="EON78461.1"/>
    <property type="molecule type" value="Genomic_DNA"/>
</dbReference>
<evidence type="ECO:0000256" key="8">
    <source>
        <dbReference type="PIRSR" id="PIRSR000077-1"/>
    </source>
</evidence>
<evidence type="ECO:0000256" key="4">
    <source>
        <dbReference type="ARBA" id="ARBA00023157"/>
    </source>
</evidence>
<proteinExistence type="inferred from homology"/>
<evidence type="ECO:0000259" key="10">
    <source>
        <dbReference type="PROSITE" id="PS51352"/>
    </source>
</evidence>
<dbReference type="Proteomes" id="UP000013909">
    <property type="component" value="Unassembled WGS sequence"/>
</dbReference>
<feature type="disulfide bond" description="Redox-active" evidence="9">
    <location>
        <begin position="31"/>
        <end position="34"/>
    </location>
</feature>
<evidence type="ECO:0000313" key="12">
    <source>
        <dbReference type="Proteomes" id="UP000013909"/>
    </source>
</evidence>
<evidence type="ECO:0000256" key="7">
    <source>
        <dbReference type="PIRNR" id="PIRNR000077"/>
    </source>
</evidence>
<dbReference type="PRINTS" id="PR00421">
    <property type="entry name" value="THIOREDOXIN"/>
</dbReference>
<keyword evidence="5 9" id="KW-0676">Redox-active center</keyword>
<comment type="similarity">
    <text evidence="1 7">Belongs to the thioredoxin family.</text>
</comment>
<dbReference type="GO" id="GO:0015035">
    <property type="term" value="F:protein-disulfide reductase activity"/>
    <property type="evidence" value="ECO:0007669"/>
    <property type="project" value="UniProtKB-UniRule"/>
</dbReference>
<comment type="caution">
    <text evidence="11">The sequence shown here is derived from an EMBL/GenBank/DDBJ whole genome shotgun (WGS) entry which is preliminary data.</text>
</comment>
<protein>
    <recommendedName>
        <fullName evidence="6 7">Thioredoxin</fullName>
    </recommendedName>
</protein>
<name>R7ZWE7_9BACT</name>
<evidence type="ECO:0000256" key="2">
    <source>
        <dbReference type="ARBA" id="ARBA00022448"/>
    </source>
</evidence>
<feature type="active site" description="Nucleophile" evidence="8">
    <location>
        <position position="31"/>
    </location>
</feature>
<feature type="site" description="Deprotonates C-terminal active site Cys" evidence="8">
    <location>
        <position position="25"/>
    </location>
</feature>
<dbReference type="InterPro" id="IPR036249">
    <property type="entry name" value="Thioredoxin-like_sf"/>
</dbReference>
<dbReference type="FunFam" id="3.40.30.10:FF:000001">
    <property type="entry name" value="Thioredoxin"/>
    <property type="match status" value="1"/>
</dbReference>
<evidence type="ECO:0000256" key="5">
    <source>
        <dbReference type="ARBA" id="ARBA00023284"/>
    </source>
</evidence>
<evidence type="ECO:0000256" key="3">
    <source>
        <dbReference type="ARBA" id="ARBA00022982"/>
    </source>
</evidence>
<dbReference type="PATRIC" id="fig|1288963.3.peg.1070"/>
<dbReference type="PIRSF" id="PIRSF000077">
    <property type="entry name" value="Thioredoxin"/>
    <property type="match status" value="1"/>
</dbReference>
<dbReference type="GO" id="GO:0005829">
    <property type="term" value="C:cytosol"/>
    <property type="evidence" value="ECO:0007669"/>
    <property type="project" value="TreeGrafter"/>
</dbReference>
<dbReference type="InterPro" id="IPR005746">
    <property type="entry name" value="Thioredoxin"/>
</dbReference>
<feature type="site" description="Contributes to redox potential value" evidence="8">
    <location>
        <position position="32"/>
    </location>
</feature>
<organism evidence="11 12">
    <name type="scientific">Lunatimonas lonarensis</name>
    <dbReference type="NCBI Taxonomy" id="1232681"/>
    <lineage>
        <taxon>Bacteria</taxon>
        <taxon>Pseudomonadati</taxon>
        <taxon>Bacteroidota</taxon>
        <taxon>Cytophagia</taxon>
        <taxon>Cytophagales</taxon>
        <taxon>Cyclobacteriaceae</taxon>
    </lineage>
</organism>
<evidence type="ECO:0000256" key="9">
    <source>
        <dbReference type="PIRSR" id="PIRSR000077-4"/>
    </source>
</evidence>
<dbReference type="AlphaFoldDB" id="R7ZWE7"/>
<dbReference type="InterPro" id="IPR013766">
    <property type="entry name" value="Thioredoxin_domain"/>
</dbReference>
<keyword evidence="2" id="KW-0813">Transport</keyword>
<dbReference type="CDD" id="cd02947">
    <property type="entry name" value="TRX_family"/>
    <property type="match status" value="1"/>
</dbReference>
<dbReference type="PANTHER" id="PTHR45663">
    <property type="entry name" value="GEO12009P1"/>
    <property type="match status" value="1"/>
</dbReference>
<keyword evidence="12" id="KW-1185">Reference proteome</keyword>
<dbReference type="OrthoDB" id="9790390at2"/>
<gene>
    <name evidence="11" type="ORF">ADIS_1072</name>
</gene>
<accession>R7ZWE7</accession>
<keyword evidence="3" id="KW-0249">Electron transport</keyword>
<sequence>MAKAIEITDANFEDVLKSDHPVLVDFWAEWCGPCKMIGPIVEELAGEYEGKAVIGKLDVDSNPEVTMKFGVRSIPTLLIFKGGQVVDKQIGAVPKSILSQKIEAQLA</sequence>
<dbReference type="PROSITE" id="PS00194">
    <property type="entry name" value="THIOREDOXIN_1"/>
    <property type="match status" value="1"/>
</dbReference>
<dbReference type="Pfam" id="PF00085">
    <property type="entry name" value="Thioredoxin"/>
    <property type="match status" value="1"/>
</dbReference>
<keyword evidence="4 9" id="KW-1015">Disulfide bond</keyword>
<feature type="active site" description="Nucleophile" evidence="8">
    <location>
        <position position="34"/>
    </location>
</feature>
<dbReference type="InterPro" id="IPR017937">
    <property type="entry name" value="Thioredoxin_CS"/>
</dbReference>
<dbReference type="Gene3D" id="3.40.30.10">
    <property type="entry name" value="Glutaredoxin"/>
    <property type="match status" value="1"/>
</dbReference>
<evidence type="ECO:0000256" key="6">
    <source>
        <dbReference type="NCBIfam" id="TIGR01068"/>
    </source>
</evidence>
<feature type="domain" description="Thioredoxin" evidence="10">
    <location>
        <begin position="1"/>
        <end position="107"/>
    </location>
</feature>
<dbReference type="GO" id="GO:0045454">
    <property type="term" value="P:cell redox homeostasis"/>
    <property type="evidence" value="ECO:0007669"/>
    <property type="project" value="TreeGrafter"/>
</dbReference>
<dbReference type="SUPFAM" id="SSF52833">
    <property type="entry name" value="Thioredoxin-like"/>
    <property type="match status" value="1"/>
</dbReference>
<evidence type="ECO:0000313" key="11">
    <source>
        <dbReference type="EMBL" id="EON78461.1"/>
    </source>
</evidence>
<reference evidence="11 12" key="1">
    <citation type="submission" date="2013-02" db="EMBL/GenBank/DDBJ databases">
        <title>A novel strain isolated from Lonar lake, Maharashtra, India.</title>
        <authorList>
            <person name="Singh A."/>
        </authorList>
    </citation>
    <scope>NUCLEOTIDE SEQUENCE [LARGE SCALE GENOMIC DNA]</scope>
    <source>
        <strain evidence="11 12">AK24</strain>
    </source>
</reference>
<feature type="site" description="Contributes to redox potential value" evidence="8">
    <location>
        <position position="33"/>
    </location>
</feature>
<dbReference type="RefSeq" id="WP_010853219.1">
    <property type="nucleotide sequence ID" value="NZ_AQHR01000035.1"/>
</dbReference>